<evidence type="ECO:0000256" key="4">
    <source>
        <dbReference type="ARBA" id="ARBA00023136"/>
    </source>
</evidence>
<keyword evidence="9" id="KW-1185">Reference proteome</keyword>
<keyword evidence="2 6" id="KW-0812">Transmembrane</keyword>
<dbReference type="InterPro" id="IPR051533">
    <property type="entry name" value="WaaL-like"/>
</dbReference>
<feature type="transmembrane region" description="Helical" evidence="6">
    <location>
        <begin position="176"/>
        <end position="195"/>
    </location>
</feature>
<dbReference type="EMBL" id="JAUHPW010000004">
    <property type="protein sequence ID" value="MDN4475424.1"/>
    <property type="molecule type" value="Genomic_DNA"/>
</dbReference>
<gene>
    <name evidence="8" type="ORF">QQX09_06105</name>
</gene>
<feature type="transmembrane region" description="Helical" evidence="6">
    <location>
        <begin position="371"/>
        <end position="400"/>
    </location>
</feature>
<evidence type="ECO:0000256" key="2">
    <source>
        <dbReference type="ARBA" id="ARBA00022692"/>
    </source>
</evidence>
<reference evidence="8" key="1">
    <citation type="submission" date="2023-06" db="EMBL/GenBank/DDBJ databases">
        <title>Sysu t00192.</title>
        <authorList>
            <person name="Gao L."/>
            <person name="Fang B.-Z."/>
            <person name="Li W.-J."/>
        </authorList>
    </citation>
    <scope>NUCLEOTIDE SEQUENCE</scope>
    <source>
        <strain evidence="8">SYSU T00192</strain>
    </source>
</reference>
<evidence type="ECO:0000256" key="5">
    <source>
        <dbReference type="SAM" id="MobiDB-lite"/>
    </source>
</evidence>
<feature type="transmembrane region" description="Helical" evidence="6">
    <location>
        <begin position="102"/>
        <end position="120"/>
    </location>
</feature>
<dbReference type="GO" id="GO:0016874">
    <property type="term" value="F:ligase activity"/>
    <property type="evidence" value="ECO:0007669"/>
    <property type="project" value="UniProtKB-KW"/>
</dbReference>
<dbReference type="Proteomes" id="UP001172728">
    <property type="component" value="Unassembled WGS sequence"/>
</dbReference>
<feature type="region of interest" description="Disordered" evidence="5">
    <location>
        <begin position="409"/>
        <end position="441"/>
    </location>
</feature>
<feature type="domain" description="O-antigen ligase-related" evidence="7">
    <location>
        <begin position="211"/>
        <end position="341"/>
    </location>
</feature>
<evidence type="ECO:0000259" key="7">
    <source>
        <dbReference type="Pfam" id="PF04932"/>
    </source>
</evidence>
<feature type="compositionally biased region" description="Basic residues" evidence="5">
    <location>
        <begin position="422"/>
        <end position="431"/>
    </location>
</feature>
<keyword evidence="4 6" id="KW-0472">Membrane</keyword>
<comment type="caution">
    <text evidence="8">The sequence shown here is derived from an EMBL/GenBank/DDBJ whole genome shotgun (WGS) entry which is preliminary data.</text>
</comment>
<dbReference type="InterPro" id="IPR007016">
    <property type="entry name" value="O-antigen_ligase-rel_domated"/>
</dbReference>
<evidence type="ECO:0000256" key="1">
    <source>
        <dbReference type="ARBA" id="ARBA00004141"/>
    </source>
</evidence>
<feature type="transmembrane region" description="Helical" evidence="6">
    <location>
        <begin position="207"/>
        <end position="240"/>
    </location>
</feature>
<feature type="transmembrane region" description="Helical" evidence="6">
    <location>
        <begin position="252"/>
        <end position="270"/>
    </location>
</feature>
<dbReference type="PANTHER" id="PTHR37422:SF13">
    <property type="entry name" value="LIPOPOLYSACCHARIDE BIOSYNTHESIS PROTEIN PA4999-RELATED"/>
    <property type="match status" value="1"/>
</dbReference>
<evidence type="ECO:0000313" key="8">
    <source>
        <dbReference type="EMBL" id="MDN4475424.1"/>
    </source>
</evidence>
<organism evidence="8 9">
    <name type="scientific">Demequina litoralis</name>
    <dbReference type="NCBI Taxonomy" id="3051660"/>
    <lineage>
        <taxon>Bacteria</taxon>
        <taxon>Bacillati</taxon>
        <taxon>Actinomycetota</taxon>
        <taxon>Actinomycetes</taxon>
        <taxon>Micrococcales</taxon>
        <taxon>Demequinaceae</taxon>
        <taxon>Demequina</taxon>
    </lineage>
</organism>
<evidence type="ECO:0000256" key="6">
    <source>
        <dbReference type="SAM" id="Phobius"/>
    </source>
</evidence>
<dbReference type="Pfam" id="PF04932">
    <property type="entry name" value="Wzy_C"/>
    <property type="match status" value="1"/>
</dbReference>
<accession>A0ABT8G8F1</accession>
<feature type="transmembrane region" description="Helical" evidence="6">
    <location>
        <begin position="132"/>
        <end position="156"/>
    </location>
</feature>
<feature type="transmembrane region" description="Helical" evidence="6">
    <location>
        <begin position="50"/>
        <end position="69"/>
    </location>
</feature>
<sequence>MSALIWAALATGFIALFLPARPPVRAGAALLVALVVMAVFPRTGGRESVGLTATYAVVSAIGMVGVLSFRRQVIPWLFIPLSAYLAFGLAFVWPSSSAVRGGTVNILFAILAWSAGALLGDSFRKYAEFRRFTVAIIAFIIYLQAAICVLQIIGIPIFETTGQTAILEGGRASGTFAHPSVIGKIFVLCLVLLLPATKSKDVMSRRLASAGVAFGLLAIILSMSRANMVGAAAMILAWSLFQSRDGLTPRRFALPVIAGLLGLLFLNSILGRFDQDSGERAHFMEVAQQQFARTPVFGVGPGRYIEAVGSYDALTAQGWPVHNTFMLELVELGLVGAILFFLPFVAVAVHAMSRLRSWSDGDDHARALIAFLPALVVIGWTGWGLLAPSTLAFVSFVYAFSRAQFVRNSDSGTRQSPGARAARSRYRHRRQSGVGPAAAAM</sequence>
<dbReference type="RefSeq" id="WP_301132169.1">
    <property type="nucleotide sequence ID" value="NZ_JAUHPW010000004.1"/>
</dbReference>
<name>A0ABT8G8F1_9MICO</name>
<feature type="transmembrane region" description="Helical" evidence="6">
    <location>
        <begin position="329"/>
        <end position="351"/>
    </location>
</feature>
<keyword evidence="8" id="KW-0436">Ligase</keyword>
<comment type="subcellular location">
    <subcellularLocation>
        <location evidence="1">Membrane</location>
        <topology evidence="1">Multi-pass membrane protein</topology>
    </subcellularLocation>
</comment>
<proteinExistence type="predicted"/>
<protein>
    <submittedName>
        <fullName evidence="8">O-antigen ligase family protein</fullName>
    </submittedName>
</protein>
<feature type="transmembrane region" description="Helical" evidence="6">
    <location>
        <begin position="76"/>
        <end position="96"/>
    </location>
</feature>
<evidence type="ECO:0000256" key="3">
    <source>
        <dbReference type="ARBA" id="ARBA00022989"/>
    </source>
</evidence>
<dbReference type="PANTHER" id="PTHR37422">
    <property type="entry name" value="TEICHURONIC ACID BIOSYNTHESIS PROTEIN TUAE"/>
    <property type="match status" value="1"/>
</dbReference>
<evidence type="ECO:0000313" key="9">
    <source>
        <dbReference type="Proteomes" id="UP001172728"/>
    </source>
</evidence>
<keyword evidence="3 6" id="KW-1133">Transmembrane helix</keyword>